<sequence>MPCEAGYHIDFVEVWSRGNYRSLAKIITSRKFGWSHRRPEQPTDNEGARKTADFQTLINFLGSTRDSKQPSGREEASRPIRRLCRTSTQEHGRCRTFTEVSVYPNFRRIAARTMDPTALVWWFHHQTTEPDRIGRPYKQRNMEQASALSLWLTDGSWPRRIMPNDPPGNRCPIPRPAGPWISPIRSGSHMPSRAGSAGTSAAGLGLAIFSAIGQGRLDCPIRHGCWFSLFCRLANPAQMVEACQGSTAEATTEPVAQVSIEPDAKVRYTPSHRLSGPAYHMWAAQFTNMWSSTEEGPVVLRHSGFPFRVCSTRSAQDSAAT</sequence>
<dbReference type="AlphaFoldDB" id="F0UKM8"/>
<dbReference type="EMBL" id="DS990639">
    <property type="protein sequence ID" value="EGC45982.1"/>
    <property type="molecule type" value="Genomic_DNA"/>
</dbReference>
<dbReference type="Proteomes" id="UP000008142">
    <property type="component" value="Unassembled WGS sequence"/>
</dbReference>
<gene>
    <name evidence="1" type="ORF">HCEG_05197</name>
</gene>
<evidence type="ECO:0000313" key="1">
    <source>
        <dbReference type="EMBL" id="EGC45982.1"/>
    </source>
</evidence>
<evidence type="ECO:0000313" key="2">
    <source>
        <dbReference type="Proteomes" id="UP000008142"/>
    </source>
</evidence>
<proteinExistence type="predicted"/>
<dbReference type="HOGENOM" id="CLU_865897_0_0_1"/>
<reference evidence="2" key="1">
    <citation type="submission" date="2008-07" db="EMBL/GenBank/DDBJ databases">
        <title>Annotation of Ajellomyces capsulatus strain H88.</title>
        <authorList>
            <person name="Champion M."/>
            <person name="Cuomo C."/>
            <person name="Ma L.-J."/>
            <person name="Henn M.R."/>
            <person name="Sil A."/>
            <person name="Goldman B."/>
            <person name="Young S.K."/>
            <person name="Kodira C.D."/>
            <person name="Zeng Q."/>
            <person name="Koehrsen M."/>
            <person name="Alvarado L."/>
            <person name="Berlin A."/>
            <person name="Borenstein D."/>
            <person name="Chen Z."/>
            <person name="Engels R."/>
            <person name="Freedman E."/>
            <person name="Gellesch M."/>
            <person name="Goldberg J."/>
            <person name="Griggs A."/>
            <person name="Gujja S."/>
            <person name="Heiman D."/>
            <person name="Hepburn T."/>
            <person name="Howarth C."/>
            <person name="Jen D."/>
            <person name="Larson L."/>
            <person name="Lewis B."/>
            <person name="Mehta T."/>
            <person name="Park D."/>
            <person name="Pearson M."/>
            <person name="Roberts A."/>
            <person name="Saif S."/>
            <person name="Shea T."/>
            <person name="Shenoy N."/>
            <person name="Sisk P."/>
            <person name="Stolte C."/>
            <person name="Sykes S."/>
            <person name="Walk T."/>
            <person name="White J."/>
            <person name="Yandava C."/>
            <person name="Klein B."/>
            <person name="McEwen J.G."/>
            <person name="Puccia R."/>
            <person name="Goldman G.H."/>
            <person name="Felipe M.S."/>
            <person name="Nino-Vega G."/>
            <person name="San-Blas G."/>
            <person name="Taylor J."/>
            <person name="Mendoza L."/>
            <person name="Galagan J."/>
            <person name="Nusbaum C."/>
            <person name="Birren B."/>
        </authorList>
    </citation>
    <scope>NUCLEOTIDE SEQUENCE [LARGE SCALE GENOMIC DNA]</scope>
    <source>
        <strain evidence="2">H88</strain>
    </source>
</reference>
<name>F0UKM8_AJEC8</name>
<organism evidence="2">
    <name type="scientific">Ajellomyces capsulatus (strain H88)</name>
    <name type="common">Darling's disease fungus</name>
    <name type="synonym">Histoplasma capsulatum</name>
    <dbReference type="NCBI Taxonomy" id="544711"/>
    <lineage>
        <taxon>Eukaryota</taxon>
        <taxon>Fungi</taxon>
        <taxon>Dikarya</taxon>
        <taxon>Ascomycota</taxon>
        <taxon>Pezizomycotina</taxon>
        <taxon>Eurotiomycetes</taxon>
        <taxon>Eurotiomycetidae</taxon>
        <taxon>Onygenales</taxon>
        <taxon>Ajellomycetaceae</taxon>
        <taxon>Histoplasma</taxon>
    </lineage>
</organism>
<protein>
    <submittedName>
        <fullName evidence="1">Predicted protein</fullName>
    </submittedName>
</protein>
<accession>F0UKM8</accession>